<dbReference type="Pfam" id="PF18483">
    <property type="entry name" value="Lectin_L-type_dom"/>
    <property type="match status" value="1"/>
</dbReference>
<dbReference type="Gene3D" id="2.60.120.200">
    <property type="match status" value="1"/>
</dbReference>
<dbReference type="InterPro" id="IPR013320">
    <property type="entry name" value="ConA-like_dom_sf"/>
</dbReference>
<comment type="caution">
    <text evidence="3">The sequence shown here is derived from an EMBL/GenBank/DDBJ whole genome shotgun (WGS) entry which is preliminary data.</text>
</comment>
<dbReference type="OrthoDB" id="2306834at2"/>
<dbReference type="EMBL" id="AJAU01000012">
    <property type="protein sequence ID" value="EOL47459.1"/>
    <property type="molecule type" value="Genomic_DNA"/>
</dbReference>
<proteinExistence type="predicted"/>
<name>R3U0U2_9ENTE</name>
<evidence type="ECO:0000313" key="4">
    <source>
        <dbReference type="Proteomes" id="UP000013840"/>
    </source>
</evidence>
<dbReference type="Gene3D" id="3.10.20.320">
    <property type="entry name" value="Putative peptidoglycan bound protein (lpxtg motif)"/>
    <property type="match status" value="1"/>
</dbReference>
<organism evidence="3 4">
    <name type="scientific">Enterococcus caccae ATCC BAA-1240</name>
    <dbReference type="NCBI Taxonomy" id="1158612"/>
    <lineage>
        <taxon>Bacteria</taxon>
        <taxon>Bacillati</taxon>
        <taxon>Bacillota</taxon>
        <taxon>Bacilli</taxon>
        <taxon>Lactobacillales</taxon>
        <taxon>Enterococcaceae</taxon>
        <taxon>Enterococcus</taxon>
    </lineage>
</organism>
<reference evidence="3 4" key="1">
    <citation type="submission" date="2013-02" db="EMBL/GenBank/DDBJ databases">
        <title>The Genome Sequence of Enterococcus caccae BAA-1240.</title>
        <authorList>
            <consortium name="The Broad Institute Genome Sequencing Platform"/>
            <consortium name="The Broad Institute Genome Sequencing Center for Infectious Disease"/>
            <person name="Earl A.M."/>
            <person name="Gilmore M.S."/>
            <person name="Lebreton F."/>
            <person name="Walker B."/>
            <person name="Young S.K."/>
            <person name="Zeng Q."/>
            <person name="Gargeya S."/>
            <person name="Fitzgerald M."/>
            <person name="Haas B."/>
            <person name="Abouelleil A."/>
            <person name="Alvarado L."/>
            <person name="Arachchi H.M."/>
            <person name="Berlin A.M."/>
            <person name="Chapman S.B."/>
            <person name="Dewar J."/>
            <person name="Goldberg J."/>
            <person name="Griggs A."/>
            <person name="Gujja S."/>
            <person name="Hansen M."/>
            <person name="Howarth C."/>
            <person name="Imamovic A."/>
            <person name="Larimer J."/>
            <person name="McCowan C."/>
            <person name="Murphy C."/>
            <person name="Neiman D."/>
            <person name="Pearson M."/>
            <person name="Priest M."/>
            <person name="Roberts A."/>
            <person name="Saif S."/>
            <person name="Shea T."/>
            <person name="Sisk P."/>
            <person name="Sykes S."/>
            <person name="Wortman J."/>
            <person name="Nusbaum C."/>
            <person name="Birren B."/>
        </authorList>
    </citation>
    <scope>NUCLEOTIDE SEQUENCE [LARGE SCALE GENOMIC DNA]</scope>
    <source>
        <strain evidence="3 4">ATCC BAA-1240</strain>
    </source>
</reference>
<dbReference type="eggNOG" id="COG4886">
    <property type="taxonomic scope" value="Bacteria"/>
</dbReference>
<dbReference type="InterPro" id="IPR056573">
    <property type="entry name" value="Lectin_L-type_dom"/>
</dbReference>
<dbReference type="SUPFAM" id="SSF49899">
    <property type="entry name" value="Concanavalin A-like lectins/glucanases"/>
    <property type="match status" value="1"/>
</dbReference>
<dbReference type="AlphaFoldDB" id="R3U0U2"/>
<feature type="domain" description="MucBP" evidence="2">
    <location>
        <begin position="631"/>
        <end position="703"/>
    </location>
</feature>
<dbReference type="CDD" id="cd01951">
    <property type="entry name" value="lectin_L-type"/>
    <property type="match status" value="1"/>
</dbReference>
<gene>
    <name evidence="3" type="ORF">UC7_01119</name>
</gene>
<keyword evidence="1" id="KW-0677">Repeat</keyword>
<evidence type="ECO:0000259" key="2">
    <source>
        <dbReference type="Pfam" id="PF06458"/>
    </source>
</evidence>
<protein>
    <recommendedName>
        <fullName evidence="2">MucBP domain-containing protein</fullName>
    </recommendedName>
</protein>
<evidence type="ECO:0000256" key="1">
    <source>
        <dbReference type="ARBA" id="ARBA00022737"/>
    </source>
</evidence>
<evidence type="ECO:0000313" key="3">
    <source>
        <dbReference type="EMBL" id="EOL47459.1"/>
    </source>
</evidence>
<keyword evidence="4" id="KW-1185">Reference proteome</keyword>
<accession>R3U0U2</accession>
<dbReference type="STRING" id="317735.RU98_GL001795"/>
<dbReference type="InterPro" id="IPR009459">
    <property type="entry name" value="MucBP_dom"/>
</dbReference>
<sequence length="846" mass="94622">MKKKSYVVILLAVSIFFFIKLNKIEASPALKDKSSESVIDNETNKTKSLLKAETDDSVPLGVPLTGIFKIPKDSNSYVSGNKVIITDKKSSQSGNVFSTEANKLDLSKSLEAEMYIRIDGNADGMTFVLHNDSKVVDTIYKKTEGAALNAYYDYSYGVEFIGQIKNSLAIEFDTYRNDNFDYGIDKNDDKGHVAVIFPDKMDDYRGEDSQKKVTSLVHHNVQYPTFKLGNGKWRKFAISWQPFDSNNKGTLTYELEGLSAQKIEVDKKVFGNVDKVFWGFTGSTGLYSEQAEVIFKEVPGLVNFTDSLKLTDSAGNELTETSAIKNDTELQVNYSGEYKGGNQNLLAPVLKFTLSDNQEYLADTLTVNGVSTTPNYADNILQVNLSELDSKDNKVDVSFKLKPTKGISLSKPTIKSSLTGLNYFKTKMNTVSYTLDTKAPTGIGKLTVVDQFDANKLTNAEDYKGFLKSWQDDVTAKEKVQVYLKEGQDIKKIVETAGMSNVILSLKDEAGNIGEVTIPLFIKEKETAIAQDDTFLMAAKDIKIYNSDYSETTDKLKALLRKESSLEMWQTNVDGSLEKLDSSLISIETDQLPQTGSIPDEGDFPVKLEYTEKNTTLNLAINLKIVANLSKVIVQYVDESGEAILDSTSIIENVGKSVNLTEQETVKKKIEEIINKNYLLVTRPSSETAISVTKEEQTVAYQFKGTLKMISSPNYLNFGRKTIKNFFIKVEQAKYDKPLIIWDNRKVKSSWTVTATLKKALTNTEDESMELPRAIKYKMDEDQSIVLLKDVARSIAVRKPNDSNEYNISEDWKNGQKGFQLEVTSREILKLGAYRGTILWQIGETP</sequence>
<dbReference type="RefSeq" id="WP_010771264.1">
    <property type="nucleotide sequence ID" value="NZ_KB946333.1"/>
</dbReference>
<dbReference type="Pfam" id="PF06458">
    <property type="entry name" value="MucBP"/>
    <property type="match status" value="1"/>
</dbReference>
<dbReference type="Proteomes" id="UP000013840">
    <property type="component" value="Unassembled WGS sequence"/>
</dbReference>
<dbReference type="PATRIC" id="fig|1158612.3.peg.1108"/>